<protein>
    <submittedName>
        <fullName evidence="1">Uncharacterized protein</fullName>
    </submittedName>
</protein>
<sequence length="211" mass="23369">MMPKDMHGYRTTGFGVPNWLEILHAHCSFPKTPPPPIQLLSPKFSGDLVALRAWRDIYLNDIYSAAIDALGLVEDPAAGSKLFLIIYLRPSPIPDPDISEMLDVENAFVFSLEEGAIMLDESVWKAVQLVVNGRPKTETHEATEPVPCVVCQMIDPIDPGQAPSFTVPVKVTDTLLNGARRPYFWKQRLVERLGGAELRENLIAAAEGLLH</sequence>
<keyword evidence="2" id="KW-1185">Reference proteome</keyword>
<reference evidence="1" key="1">
    <citation type="submission" date="2023-03" db="EMBL/GenBank/DDBJ databases">
        <title>Massive genome expansion in bonnet fungi (Mycena s.s.) driven by repeated elements and novel gene families across ecological guilds.</title>
        <authorList>
            <consortium name="Lawrence Berkeley National Laboratory"/>
            <person name="Harder C.B."/>
            <person name="Miyauchi S."/>
            <person name="Viragh M."/>
            <person name="Kuo A."/>
            <person name="Thoen E."/>
            <person name="Andreopoulos B."/>
            <person name="Lu D."/>
            <person name="Skrede I."/>
            <person name="Drula E."/>
            <person name="Henrissat B."/>
            <person name="Morin E."/>
            <person name="Kohler A."/>
            <person name="Barry K."/>
            <person name="LaButti K."/>
            <person name="Morin E."/>
            <person name="Salamov A."/>
            <person name="Lipzen A."/>
            <person name="Mereny Z."/>
            <person name="Hegedus B."/>
            <person name="Baldrian P."/>
            <person name="Stursova M."/>
            <person name="Weitz H."/>
            <person name="Taylor A."/>
            <person name="Grigoriev I.V."/>
            <person name="Nagy L.G."/>
            <person name="Martin F."/>
            <person name="Kauserud H."/>
        </authorList>
    </citation>
    <scope>NUCLEOTIDE SEQUENCE</scope>
    <source>
        <strain evidence="1">CBHHK182m</strain>
    </source>
</reference>
<proteinExistence type="predicted"/>
<evidence type="ECO:0000313" key="1">
    <source>
        <dbReference type="EMBL" id="KAJ7721492.1"/>
    </source>
</evidence>
<evidence type="ECO:0000313" key="2">
    <source>
        <dbReference type="Proteomes" id="UP001215598"/>
    </source>
</evidence>
<dbReference type="AlphaFoldDB" id="A0AAD7HIR7"/>
<comment type="caution">
    <text evidence="1">The sequence shown here is derived from an EMBL/GenBank/DDBJ whole genome shotgun (WGS) entry which is preliminary data.</text>
</comment>
<dbReference type="EMBL" id="JARKIB010000229">
    <property type="protein sequence ID" value="KAJ7721492.1"/>
    <property type="molecule type" value="Genomic_DNA"/>
</dbReference>
<organism evidence="1 2">
    <name type="scientific">Mycena metata</name>
    <dbReference type="NCBI Taxonomy" id="1033252"/>
    <lineage>
        <taxon>Eukaryota</taxon>
        <taxon>Fungi</taxon>
        <taxon>Dikarya</taxon>
        <taxon>Basidiomycota</taxon>
        <taxon>Agaricomycotina</taxon>
        <taxon>Agaricomycetes</taxon>
        <taxon>Agaricomycetidae</taxon>
        <taxon>Agaricales</taxon>
        <taxon>Marasmiineae</taxon>
        <taxon>Mycenaceae</taxon>
        <taxon>Mycena</taxon>
    </lineage>
</organism>
<name>A0AAD7HIR7_9AGAR</name>
<gene>
    <name evidence="1" type="ORF">B0H16DRAFT_367204</name>
</gene>
<accession>A0AAD7HIR7</accession>
<dbReference type="Proteomes" id="UP001215598">
    <property type="component" value="Unassembled WGS sequence"/>
</dbReference>